<dbReference type="SUPFAM" id="SSF103473">
    <property type="entry name" value="MFS general substrate transporter"/>
    <property type="match status" value="1"/>
</dbReference>
<feature type="transmembrane region" description="Helical" evidence="6">
    <location>
        <begin position="364"/>
        <end position="384"/>
    </location>
</feature>
<dbReference type="STRING" id="1423795.FD12_GL000035"/>
<evidence type="ECO:0000256" key="3">
    <source>
        <dbReference type="ARBA" id="ARBA00022692"/>
    </source>
</evidence>
<feature type="transmembrane region" description="Helical" evidence="6">
    <location>
        <begin position="325"/>
        <end position="343"/>
    </location>
</feature>
<feature type="transmembrane region" description="Helical" evidence="6">
    <location>
        <begin position="233"/>
        <end position="258"/>
    </location>
</feature>
<keyword evidence="3 6" id="KW-0812">Transmembrane</keyword>
<organism evidence="7 8">
    <name type="scientific">Lentilactobacillus rapi</name>
    <dbReference type="NCBI Taxonomy" id="481723"/>
    <lineage>
        <taxon>Bacteria</taxon>
        <taxon>Bacillati</taxon>
        <taxon>Bacillota</taxon>
        <taxon>Bacilli</taxon>
        <taxon>Lactobacillales</taxon>
        <taxon>Lactobacillaceae</taxon>
        <taxon>Lentilactobacillus</taxon>
    </lineage>
</organism>
<feature type="transmembrane region" description="Helical" evidence="6">
    <location>
        <begin position="43"/>
        <end position="65"/>
    </location>
</feature>
<dbReference type="PANTHER" id="PTHR23513">
    <property type="entry name" value="INTEGRAL MEMBRANE EFFLUX PROTEIN-RELATED"/>
    <property type="match status" value="1"/>
</dbReference>
<keyword evidence="5 6" id="KW-0472">Membrane</keyword>
<evidence type="ECO:0000313" key="8">
    <source>
        <dbReference type="Proteomes" id="UP000321569"/>
    </source>
</evidence>
<dbReference type="GO" id="GO:0005886">
    <property type="term" value="C:plasma membrane"/>
    <property type="evidence" value="ECO:0007669"/>
    <property type="project" value="UniProtKB-SubCell"/>
</dbReference>
<dbReference type="Proteomes" id="UP000321569">
    <property type="component" value="Unassembled WGS sequence"/>
</dbReference>
<feature type="transmembrane region" description="Helical" evidence="6">
    <location>
        <begin position="170"/>
        <end position="190"/>
    </location>
</feature>
<dbReference type="AlphaFoldDB" id="A0A512PL74"/>
<gene>
    <name evidence="7" type="ORF">LRA02_08130</name>
</gene>
<evidence type="ECO:0000313" key="7">
    <source>
        <dbReference type="EMBL" id="GEP71945.1"/>
    </source>
</evidence>
<proteinExistence type="predicted"/>
<sequence length="423" mass="45610">MNSYYRSKGFRALINAAVFNGIGNSLFNIVFIIYASSLPFKTLAVSLASFVTYLPQILNVVIGYYADGTHHKYSAMIAARIGQFGLFMGLSVLMLGSTTFWIFIGLLAINVVSDCLGQFANGLELPYFRHLVSNNELNAAMGLEVATQTTLQMIFQGIGAVGIVWLNYHYSLFGIINAVTFLAAAGMIWLNKSIFVGIDPLLAVNQVAKELQKKPSMKDSLMMTGKLLWSYRSLVFVIGFAFLVNTVACALDGLINLAILHNHVLWLGNYGNSVALVNVCLSAGTVLGALIQHDLFAKTNFLRLNGYVCLSLVGLAASYTLSNSLMLITIVSGLSGYLIGKVNPRVSAAFIKLIPDDQLGRSMGFVNMIALAGASLGSGLFLAIANLGRDGLHTSWLIFGGASLLIALASWICDFLNRTQPAK</sequence>
<comment type="caution">
    <text evidence="7">The sequence shown here is derived from an EMBL/GenBank/DDBJ whole genome shotgun (WGS) entry which is preliminary data.</text>
</comment>
<dbReference type="RefSeq" id="WP_054747412.1">
    <property type="nucleotide sequence ID" value="NZ_BKAM01000006.1"/>
</dbReference>
<name>A0A512PL74_9LACO</name>
<feature type="transmembrane region" description="Helical" evidence="6">
    <location>
        <begin position="12"/>
        <end position="37"/>
    </location>
</feature>
<evidence type="ECO:0000256" key="4">
    <source>
        <dbReference type="ARBA" id="ARBA00022989"/>
    </source>
</evidence>
<evidence type="ECO:0000256" key="2">
    <source>
        <dbReference type="ARBA" id="ARBA00022475"/>
    </source>
</evidence>
<protein>
    <submittedName>
        <fullName evidence="7">MFS transporter</fullName>
    </submittedName>
</protein>
<dbReference type="Gene3D" id="1.20.1250.20">
    <property type="entry name" value="MFS general substrate transporter like domains"/>
    <property type="match status" value="1"/>
</dbReference>
<feature type="transmembrane region" description="Helical" evidence="6">
    <location>
        <begin position="86"/>
        <end position="109"/>
    </location>
</feature>
<evidence type="ECO:0000256" key="1">
    <source>
        <dbReference type="ARBA" id="ARBA00004651"/>
    </source>
</evidence>
<feature type="transmembrane region" description="Helical" evidence="6">
    <location>
        <begin position="270"/>
        <end position="290"/>
    </location>
</feature>
<reference evidence="7 8" key="1">
    <citation type="submission" date="2019-07" db="EMBL/GenBank/DDBJ databases">
        <title>Whole genome shotgun sequence of Lactobacillus rapi NBRC 109618.</title>
        <authorList>
            <person name="Hosoyama A."/>
            <person name="Uohara A."/>
            <person name="Ohji S."/>
            <person name="Ichikawa N."/>
        </authorList>
    </citation>
    <scope>NUCLEOTIDE SEQUENCE [LARGE SCALE GENOMIC DNA]</scope>
    <source>
        <strain evidence="7 8">NBRC 109618</strain>
    </source>
</reference>
<keyword evidence="2" id="KW-1003">Cell membrane</keyword>
<keyword evidence="4 6" id="KW-1133">Transmembrane helix</keyword>
<feature type="transmembrane region" description="Helical" evidence="6">
    <location>
        <begin position="396"/>
        <end position="416"/>
    </location>
</feature>
<dbReference type="PANTHER" id="PTHR23513:SF6">
    <property type="entry name" value="MAJOR FACILITATOR SUPERFAMILY ASSOCIATED DOMAIN-CONTAINING PROTEIN"/>
    <property type="match status" value="1"/>
</dbReference>
<dbReference type="OrthoDB" id="2989542at2"/>
<dbReference type="InterPro" id="IPR036259">
    <property type="entry name" value="MFS_trans_sf"/>
</dbReference>
<accession>A0A512PL74</accession>
<comment type="subcellular location">
    <subcellularLocation>
        <location evidence="1">Cell membrane</location>
        <topology evidence="1">Multi-pass membrane protein</topology>
    </subcellularLocation>
</comment>
<dbReference type="EMBL" id="BKAM01000006">
    <property type="protein sequence ID" value="GEP71945.1"/>
    <property type="molecule type" value="Genomic_DNA"/>
</dbReference>
<feature type="transmembrane region" description="Helical" evidence="6">
    <location>
        <begin position="302"/>
        <end position="319"/>
    </location>
</feature>
<evidence type="ECO:0000256" key="6">
    <source>
        <dbReference type="SAM" id="Phobius"/>
    </source>
</evidence>
<evidence type="ECO:0000256" key="5">
    <source>
        <dbReference type="ARBA" id="ARBA00023136"/>
    </source>
</evidence>